<dbReference type="STRING" id="45351.A7RS74"/>
<dbReference type="AlphaFoldDB" id="A7RS74"/>
<keyword evidence="1 3" id="KW-0547">Nucleotide-binding</keyword>
<dbReference type="FunFam" id="1.10.8.60:FF:000329">
    <property type="entry name" value="Predicted protein"/>
    <property type="match status" value="1"/>
</dbReference>
<dbReference type="InterPro" id="IPR003959">
    <property type="entry name" value="ATPase_AAA_core"/>
</dbReference>
<gene>
    <name evidence="5" type="ORF">NEMVEDRAFT_v1g91581</name>
</gene>
<evidence type="ECO:0000256" key="1">
    <source>
        <dbReference type="ARBA" id="ARBA00022741"/>
    </source>
</evidence>
<dbReference type="Pfam" id="PF17862">
    <property type="entry name" value="AAA_lid_3"/>
    <property type="match status" value="2"/>
</dbReference>
<evidence type="ECO:0000256" key="3">
    <source>
        <dbReference type="RuleBase" id="RU003651"/>
    </source>
</evidence>
<sequence length="689" mass="75498">MAKEDGEIDVLCVFPCEPKDYNSGRCRVDRNTFIRLGFSIGAPVKVNTGSYFLFCNVWPMDCEPQFPTIQVDRLVSQRIEENTESTEQGVISACQDIDVISPNEALSVSKTNINIESVKVGSSVDSGNIILSGLDDSIKMLKELVQFPLYYPESFSHLGINGPKGILLVGAPGVGKTLLVHKATVDCGIKLVSTNGTDVFGPHAGESEENLRRVFNKARYASRFGPCVLFIDELDALCPKRGSSGNEEENRIVAQLLTLMDGLESRGRVIVIGATNRPNALDPALRRPGRFDREVVIGVPSAGQRLDILRAHCKPINLSVDVDLTHLAEITVGYVGADLASLCQQAAFAALKRSLAKNKSGLHTVKMSDFQLAMCHTVPSTHKGMEGVVRLQPTRWDDVGGLEGVKQALRQAIEWPLLHPEAFARMGLRRPRGVLLYGPPGCCKTTLVRAAASSTHCTFMSLSCAQLFSSYVGDAERTLRELFLKARATAPAILFLDELDSLAGKRGNNLGMETRLLATLLNEMDGVGVSANIYGRECNEREMPQKYKEDRGSKGNIGGESLTNSYLILVAATNRPEAIDGALLRPGRIDCMIYVPPPDMKARLEILRVHTRFSPLAPDVDLSVIAEGTELYSGADLENLCREAALFALEHKGMDTCSIDNKHFMKALANLKPSLTTEQLKYYENKQWR</sequence>
<dbReference type="Gene3D" id="3.40.50.300">
    <property type="entry name" value="P-loop containing nucleotide triphosphate hydrolases"/>
    <property type="match status" value="2"/>
</dbReference>
<dbReference type="PANTHER" id="PTHR23077:SF194">
    <property type="entry name" value="ATPASE FAMILY GENE 2 PROTEIN HOMOLOG B"/>
    <property type="match status" value="1"/>
</dbReference>
<accession>A7RS74</accession>
<dbReference type="PhylomeDB" id="A7RS74"/>
<evidence type="ECO:0000259" key="4">
    <source>
        <dbReference type="SMART" id="SM00382"/>
    </source>
</evidence>
<dbReference type="HOGENOM" id="CLU_000688_12_3_1"/>
<dbReference type="Proteomes" id="UP000001593">
    <property type="component" value="Unassembled WGS sequence"/>
</dbReference>
<dbReference type="Gene3D" id="1.10.8.60">
    <property type="match status" value="2"/>
</dbReference>
<dbReference type="SMART" id="SM00382">
    <property type="entry name" value="AAA"/>
    <property type="match status" value="2"/>
</dbReference>
<dbReference type="PANTHER" id="PTHR23077">
    <property type="entry name" value="AAA-FAMILY ATPASE"/>
    <property type="match status" value="1"/>
</dbReference>
<keyword evidence="6" id="KW-1185">Reference proteome</keyword>
<dbReference type="GO" id="GO:0005634">
    <property type="term" value="C:nucleus"/>
    <property type="evidence" value="ECO:0000318"/>
    <property type="project" value="GO_Central"/>
</dbReference>
<dbReference type="GO" id="GO:0031593">
    <property type="term" value="F:polyubiquitin modification-dependent protein binding"/>
    <property type="evidence" value="ECO:0000318"/>
    <property type="project" value="GO_Central"/>
</dbReference>
<feature type="domain" description="AAA+ ATPase" evidence="4">
    <location>
        <begin position="430"/>
        <end position="599"/>
    </location>
</feature>
<dbReference type="FunFam" id="1.10.8.60:FF:000038">
    <property type="entry name" value="spermatogenesis-associated protein 5-like protein 1"/>
    <property type="match status" value="1"/>
</dbReference>
<dbReference type="FunFam" id="3.40.50.300:FF:000061">
    <property type="entry name" value="ATPase family, AAA domain-containing 2"/>
    <property type="match status" value="1"/>
</dbReference>
<dbReference type="SUPFAM" id="SSF52540">
    <property type="entry name" value="P-loop containing nucleoside triphosphate hydrolases"/>
    <property type="match status" value="2"/>
</dbReference>
<dbReference type="InterPro" id="IPR041569">
    <property type="entry name" value="AAA_lid_3"/>
</dbReference>
<keyword evidence="2 3" id="KW-0067">ATP-binding</keyword>
<dbReference type="GO" id="GO:0005524">
    <property type="term" value="F:ATP binding"/>
    <property type="evidence" value="ECO:0007669"/>
    <property type="project" value="UniProtKB-KW"/>
</dbReference>
<dbReference type="InParanoid" id="A7RS74"/>
<dbReference type="InterPro" id="IPR003593">
    <property type="entry name" value="AAA+_ATPase"/>
</dbReference>
<dbReference type="GO" id="GO:0030970">
    <property type="term" value="P:retrograde protein transport, ER to cytosol"/>
    <property type="evidence" value="ECO:0000318"/>
    <property type="project" value="GO_Central"/>
</dbReference>
<evidence type="ECO:0000256" key="2">
    <source>
        <dbReference type="ARBA" id="ARBA00022840"/>
    </source>
</evidence>
<dbReference type="InterPro" id="IPR003960">
    <property type="entry name" value="ATPase_AAA_CS"/>
</dbReference>
<dbReference type="PROSITE" id="PS00674">
    <property type="entry name" value="AAA"/>
    <property type="match status" value="2"/>
</dbReference>
<comment type="similarity">
    <text evidence="3">Belongs to the AAA ATPase family.</text>
</comment>
<dbReference type="eggNOG" id="KOG0730">
    <property type="taxonomic scope" value="Eukaryota"/>
</dbReference>
<dbReference type="GO" id="GO:0043161">
    <property type="term" value="P:proteasome-mediated ubiquitin-dependent protein catabolic process"/>
    <property type="evidence" value="ECO:0000318"/>
    <property type="project" value="GO_Central"/>
</dbReference>
<dbReference type="InterPro" id="IPR027417">
    <property type="entry name" value="P-loop_NTPase"/>
</dbReference>
<reference evidence="5 6" key="1">
    <citation type="journal article" date="2007" name="Science">
        <title>Sea anemone genome reveals ancestral eumetazoan gene repertoire and genomic organization.</title>
        <authorList>
            <person name="Putnam N.H."/>
            <person name="Srivastava M."/>
            <person name="Hellsten U."/>
            <person name="Dirks B."/>
            <person name="Chapman J."/>
            <person name="Salamov A."/>
            <person name="Terry A."/>
            <person name="Shapiro H."/>
            <person name="Lindquist E."/>
            <person name="Kapitonov V.V."/>
            <person name="Jurka J."/>
            <person name="Genikhovich G."/>
            <person name="Grigoriev I.V."/>
            <person name="Lucas S.M."/>
            <person name="Steele R.E."/>
            <person name="Finnerty J.R."/>
            <person name="Technau U."/>
            <person name="Martindale M.Q."/>
            <person name="Rokhsar D.S."/>
        </authorList>
    </citation>
    <scope>NUCLEOTIDE SEQUENCE [LARGE SCALE GENOMIC DNA]</scope>
    <source>
        <strain evidence="6">CH2 X CH6</strain>
    </source>
</reference>
<dbReference type="CDD" id="cd19503">
    <property type="entry name" value="RecA-like_CDC48_NLV2_r1-like"/>
    <property type="match status" value="1"/>
</dbReference>
<evidence type="ECO:0000313" key="6">
    <source>
        <dbReference type="Proteomes" id="UP000001593"/>
    </source>
</evidence>
<dbReference type="GO" id="GO:0016887">
    <property type="term" value="F:ATP hydrolysis activity"/>
    <property type="evidence" value="ECO:0000318"/>
    <property type="project" value="GO_Central"/>
</dbReference>
<dbReference type="GO" id="GO:0097352">
    <property type="term" value="P:autophagosome maturation"/>
    <property type="evidence" value="ECO:0000318"/>
    <property type="project" value="GO_Central"/>
</dbReference>
<name>A7RS74_NEMVE</name>
<organism evidence="5 6">
    <name type="scientific">Nematostella vectensis</name>
    <name type="common">Starlet sea anemone</name>
    <dbReference type="NCBI Taxonomy" id="45351"/>
    <lineage>
        <taxon>Eukaryota</taxon>
        <taxon>Metazoa</taxon>
        <taxon>Cnidaria</taxon>
        <taxon>Anthozoa</taxon>
        <taxon>Hexacorallia</taxon>
        <taxon>Actiniaria</taxon>
        <taxon>Edwardsiidae</taxon>
        <taxon>Nematostella</taxon>
    </lineage>
</organism>
<proteinExistence type="inferred from homology"/>
<dbReference type="GO" id="GO:0051228">
    <property type="term" value="P:mitotic spindle disassembly"/>
    <property type="evidence" value="ECO:0000318"/>
    <property type="project" value="GO_Central"/>
</dbReference>
<dbReference type="Pfam" id="PF00004">
    <property type="entry name" value="AAA"/>
    <property type="match status" value="2"/>
</dbReference>
<dbReference type="InterPro" id="IPR050168">
    <property type="entry name" value="AAA_ATPase_domain"/>
</dbReference>
<dbReference type="GO" id="GO:0005829">
    <property type="term" value="C:cytosol"/>
    <property type="evidence" value="ECO:0000318"/>
    <property type="project" value="GO_Central"/>
</dbReference>
<protein>
    <recommendedName>
        <fullName evidence="4">AAA+ ATPase domain-containing protein</fullName>
    </recommendedName>
</protein>
<dbReference type="GO" id="GO:0034098">
    <property type="term" value="C:VCP-NPL4-UFD1 AAA ATPase complex"/>
    <property type="evidence" value="ECO:0000318"/>
    <property type="project" value="GO_Central"/>
</dbReference>
<dbReference type="EMBL" id="DS469533">
    <property type="protein sequence ID" value="EDO45694.1"/>
    <property type="molecule type" value="Genomic_DNA"/>
</dbReference>
<evidence type="ECO:0000313" key="5">
    <source>
        <dbReference type="EMBL" id="EDO45694.1"/>
    </source>
</evidence>
<feature type="domain" description="AAA+ ATPase" evidence="4">
    <location>
        <begin position="162"/>
        <end position="301"/>
    </location>
</feature>